<evidence type="ECO:0000313" key="6">
    <source>
        <dbReference type="EMBL" id="GIJ72615.1"/>
    </source>
</evidence>
<name>A0A8J4A2F6_9ACTN</name>
<accession>A0A8J4A2F6</accession>
<dbReference type="Proteomes" id="UP000635606">
    <property type="component" value="Unassembled WGS sequence"/>
</dbReference>
<dbReference type="GO" id="GO:0006355">
    <property type="term" value="P:regulation of DNA-templated transcription"/>
    <property type="evidence" value="ECO:0007669"/>
    <property type="project" value="InterPro"/>
</dbReference>
<dbReference type="InterPro" id="IPR036388">
    <property type="entry name" value="WH-like_DNA-bd_sf"/>
</dbReference>
<dbReference type="EMBL" id="BOPH01000102">
    <property type="protein sequence ID" value="GIJ72615.1"/>
    <property type="molecule type" value="Genomic_DNA"/>
</dbReference>
<feature type="domain" description="HTH luxR-type" evidence="5">
    <location>
        <begin position="824"/>
        <end position="889"/>
    </location>
</feature>
<dbReference type="AlphaFoldDB" id="A0A8J4A2F6"/>
<dbReference type="CDD" id="cd06170">
    <property type="entry name" value="LuxR_C_like"/>
    <property type="match status" value="1"/>
</dbReference>
<dbReference type="SUPFAM" id="SSF48452">
    <property type="entry name" value="TPR-like"/>
    <property type="match status" value="1"/>
</dbReference>
<keyword evidence="1" id="KW-0805">Transcription regulation</keyword>
<dbReference type="GO" id="GO:0003677">
    <property type="term" value="F:DNA binding"/>
    <property type="evidence" value="ECO:0007669"/>
    <property type="project" value="UniProtKB-KW"/>
</dbReference>
<dbReference type="InterPro" id="IPR016032">
    <property type="entry name" value="Sig_transdc_resp-reg_C-effctor"/>
</dbReference>
<dbReference type="PANTHER" id="PTHR44688">
    <property type="entry name" value="DNA-BINDING TRANSCRIPTIONAL ACTIVATOR DEVR_DOSR"/>
    <property type="match status" value="1"/>
</dbReference>
<dbReference type="SUPFAM" id="SSF52540">
    <property type="entry name" value="P-loop containing nucleoside triphosphate hydrolases"/>
    <property type="match status" value="1"/>
</dbReference>
<dbReference type="RefSeq" id="WP_203932459.1">
    <property type="nucleotide sequence ID" value="NZ_BOPH01000102.1"/>
</dbReference>
<evidence type="ECO:0000256" key="2">
    <source>
        <dbReference type="ARBA" id="ARBA00023125"/>
    </source>
</evidence>
<keyword evidence="3" id="KW-0804">Transcription</keyword>
<dbReference type="Gene3D" id="3.40.50.300">
    <property type="entry name" value="P-loop containing nucleotide triphosphate hydrolases"/>
    <property type="match status" value="1"/>
</dbReference>
<dbReference type="InterPro" id="IPR000792">
    <property type="entry name" value="Tscrpt_reg_LuxR_C"/>
</dbReference>
<keyword evidence="7" id="KW-1185">Reference proteome</keyword>
<dbReference type="Pfam" id="PF17874">
    <property type="entry name" value="TPR_MalT"/>
    <property type="match status" value="1"/>
</dbReference>
<dbReference type="Pfam" id="PF00196">
    <property type="entry name" value="GerE"/>
    <property type="match status" value="1"/>
</dbReference>
<keyword evidence="2" id="KW-0238">DNA-binding</keyword>
<dbReference type="Gene3D" id="1.10.10.10">
    <property type="entry name" value="Winged helix-like DNA-binding domain superfamily/Winged helix DNA-binding domain"/>
    <property type="match status" value="1"/>
</dbReference>
<feature type="region of interest" description="Disordered" evidence="4">
    <location>
        <begin position="1"/>
        <end position="24"/>
    </location>
</feature>
<dbReference type="InterPro" id="IPR059106">
    <property type="entry name" value="WHD_MalT"/>
</dbReference>
<sequence length="891" mass="95044">MTIDLPVRSPLRTSPPDDDPVLASRFAVPEPPRFMVPRPRLLAPDDSGRVTVVTGPAGSGKTQLAASWVLGGRMADHAVWITMEDEEHSSRMFWTYVVEGLRRAGLALPTLDVPGPATPVNRSFLIRLAAGLSEVRGSVALVLDGVSSLSDPQWAADLDFVVRHAGPGLRLVLVGRWEPPLPMHRYRLDGTLTEVRSGDLAFTREEAADLLDMHGISLNAPALGSLMDQTEGWAAGLRLFALALRGRADADAVVDRITGEEATIAEYFTVEVLRTLPDEVRRFLLDTSILDTFTPDLAQALTGRADAADILAELERENAFVGPAGGYATAYRYHRLFAELLRARLTRTEPDRIAPLHRRAAQWFAEHGGVVDAVTHAIQADDWRTAAATVVAHHAVGTLLVEGRAGLLGALLDNMPPGLDSPEAAIAYAALAVSDGQTDACAAHLSRAEDMIVAQGFPTTGPLALAASVVEVRLADARRDPARVMEHAAVAEALLAATPADTAGWHAGLRTLVLAAKGNAQSWVGDLDAAVPTLFAAVASAGAGFEGPKIACLQHLALIRMYQGRLSDADRLAHQAIDLADRCGLAAHRRPVAAAVTLAWVAVERYDIESAGHHFRVADPRNGGADGLAPVAYALAKSRRLQSRGELRGAMQALRDLDEVDGPPPPPWLQREATLARARLHILMGHPDDGLAMIRALPAPDEPDAAVVRAAAMLARGEAAGAALAVGPVTEAKGVRTPVAVDAWLLLATVAVHTGDLGRSRVALRTALRLAAPEGHRRAVYQVWAQLRRGLRDDPELAEPYRALTGDPASAAPARARSAADPNQLVIVEPLSKREMEVLGGMAAMLPTEEIAASMYVSVNTVKTHVRSILRKLCASRRNEAVRRARALGLI</sequence>
<evidence type="ECO:0000259" key="5">
    <source>
        <dbReference type="PROSITE" id="PS50043"/>
    </source>
</evidence>
<comment type="caution">
    <text evidence="6">The sequence shown here is derived from an EMBL/GenBank/DDBJ whole genome shotgun (WGS) entry which is preliminary data.</text>
</comment>
<evidence type="ECO:0000256" key="3">
    <source>
        <dbReference type="ARBA" id="ARBA00023163"/>
    </source>
</evidence>
<dbReference type="Pfam" id="PF25873">
    <property type="entry name" value="WHD_MalT"/>
    <property type="match status" value="1"/>
</dbReference>
<dbReference type="Gene3D" id="1.25.40.10">
    <property type="entry name" value="Tetratricopeptide repeat domain"/>
    <property type="match status" value="1"/>
</dbReference>
<dbReference type="PROSITE" id="PS50043">
    <property type="entry name" value="HTH_LUXR_2"/>
    <property type="match status" value="1"/>
</dbReference>
<evidence type="ECO:0000313" key="7">
    <source>
        <dbReference type="Proteomes" id="UP000635606"/>
    </source>
</evidence>
<proteinExistence type="predicted"/>
<dbReference type="InterPro" id="IPR041617">
    <property type="entry name" value="TPR_MalT"/>
</dbReference>
<protein>
    <submittedName>
        <fullName evidence="6">Transcriptional regulator</fullName>
    </submittedName>
</protein>
<dbReference type="InterPro" id="IPR027417">
    <property type="entry name" value="P-loop_NTPase"/>
</dbReference>
<reference evidence="6" key="1">
    <citation type="submission" date="2021-01" db="EMBL/GenBank/DDBJ databases">
        <title>Whole genome shotgun sequence of Virgisporangium ochraceum NBRC 16418.</title>
        <authorList>
            <person name="Komaki H."/>
            <person name="Tamura T."/>
        </authorList>
    </citation>
    <scope>NUCLEOTIDE SEQUENCE</scope>
    <source>
        <strain evidence="6">NBRC 16418</strain>
    </source>
</reference>
<dbReference type="PRINTS" id="PR00038">
    <property type="entry name" value="HTHLUXR"/>
</dbReference>
<dbReference type="PANTHER" id="PTHR44688:SF16">
    <property type="entry name" value="DNA-BINDING TRANSCRIPTIONAL ACTIVATOR DEVR_DOSR"/>
    <property type="match status" value="1"/>
</dbReference>
<evidence type="ECO:0000256" key="1">
    <source>
        <dbReference type="ARBA" id="ARBA00023015"/>
    </source>
</evidence>
<dbReference type="InterPro" id="IPR011990">
    <property type="entry name" value="TPR-like_helical_dom_sf"/>
</dbReference>
<dbReference type="SUPFAM" id="SSF46894">
    <property type="entry name" value="C-terminal effector domain of the bipartite response regulators"/>
    <property type="match status" value="1"/>
</dbReference>
<organism evidence="6 7">
    <name type="scientific">Virgisporangium ochraceum</name>
    <dbReference type="NCBI Taxonomy" id="65505"/>
    <lineage>
        <taxon>Bacteria</taxon>
        <taxon>Bacillati</taxon>
        <taxon>Actinomycetota</taxon>
        <taxon>Actinomycetes</taxon>
        <taxon>Micromonosporales</taxon>
        <taxon>Micromonosporaceae</taxon>
        <taxon>Virgisporangium</taxon>
    </lineage>
</organism>
<dbReference type="SMART" id="SM00421">
    <property type="entry name" value="HTH_LUXR"/>
    <property type="match status" value="1"/>
</dbReference>
<gene>
    <name evidence="6" type="ORF">Voc01_075320</name>
</gene>
<evidence type="ECO:0000256" key="4">
    <source>
        <dbReference type="SAM" id="MobiDB-lite"/>
    </source>
</evidence>